<dbReference type="STRING" id="1859457.BET10_07765"/>
<comment type="caution">
    <text evidence="2">The sequence shown here is derived from an EMBL/GenBank/DDBJ whole genome shotgun (WGS) entry which is preliminary data.</text>
</comment>
<feature type="transmembrane region" description="Helical" evidence="1">
    <location>
        <begin position="135"/>
        <end position="155"/>
    </location>
</feature>
<proteinExistence type="predicted"/>
<feature type="transmembrane region" description="Helical" evidence="1">
    <location>
        <begin position="12"/>
        <end position="36"/>
    </location>
</feature>
<evidence type="ECO:0000313" key="2">
    <source>
        <dbReference type="EMBL" id="OHU92206.1"/>
    </source>
</evidence>
<feature type="transmembrane region" description="Helical" evidence="1">
    <location>
        <begin position="223"/>
        <end position="241"/>
    </location>
</feature>
<reference evidence="2 3" key="1">
    <citation type="submission" date="2016-09" db="EMBL/GenBank/DDBJ databases">
        <title>Pseudoalteromonas amylolytica sp. nov., isolated from the surface seawater.</title>
        <authorList>
            <person name="Wu Y.-H."/>
            <person name="Cheng H."/>
            <person name="Jin X.-B."/>
            <person name="Wang C.-S."/>
            <person name="Xu X.-W."/>
        </authorList>
    </citation>
    <scope>NUCLEOTIDE SEQUENCE [LARGE SCALE GENOMIC DNA]</scope>
    <source>
        <strain evidence="2 3">JW1</strain>
    </source>
</reference>
<evidence type="ECO:0000256" key="1">
    <source>
        <dbReference type="SAM" id="Phobius"/>
    </source>
</evidence>
<organism evidence="2 3">
    <name type="scientific">Pseudoalteromonas amylolytica</name>
    <dbReference type="NCBI Taxonomy" id="1859457"/>
    <lineage>
        <taxon>Bacteria</taxon>
        <taxon>Pseudomonadati</taxon>
        <taxon>Pseudomonadota</taxon>
        <taxon>Gammaproteobacteria</taxon>
        <taxon>Alteromonadales</taxon>
        <taxon>Pseudoalteromonadaceae</taxon>
        <taxon>Pseudoalteromonas</taxon>
    </lineage>
</organism>
<gene>
    <name evidence="2" type="ORF">BET10_07765</name>
</gene>
<evidence type="ECO:0000313" key="3">
    <source>
        <dbReference type="Proteomes" id="UP000179786"/>
    </source>
</evidence>
<dbReference type="GO" id="GO:0045227">
    <property type="term" value="P:capsule polysaccharide biosynthetic process"/>
    <property type="evidence" value="ECO:0007669"/>
    <property type="project" value="InterPro"/>
</dbReference>
<dbReference type="GO" id="GO:0016020">
    <property type="term" value="C:membrane"/>
    <property type="evidence" value="ECO:0007669"/>
    <property type="project" value="InterPro"/>
</dbReference>
<dbReference type="Pfam" id="PF14102">
    <property type="entry name" value="Caps_synth_CapC"/>
    <property type="match status" value="2"/>
</dbReference>
<dbReference type="OrthoDB" id="5630352at2"/>
<dbReference type="EMBL" id="MKJU01000022">
    <property type="protein sequence ID" value="OHU92206.1"/>
    <property type="molecule type" value="Genomic_DNA"/>
</dbReference>
<feature type="transmembrane region" description="Helical" evidence="1">
    <location>
        <begin position="310"/>
        <end position="326"/>
    </location>
</feature>
<feature type="transmembrane region" description="Helical" evidence="1">
    <location>
        <begin position="48"/>
        <end position="74"/>
    </location>
</feature>
<feature type="transmembrane region" description="Helical" evidence="1">
    <location>
        <begin position="95"/>
        <end position="115"/>
    </location>
</feature>
<feature type="transmembrane region" description="Helical" evidence="1">
    <location>
        <begin position="278"/>
        <end position="298"/>
    </location>
</feature>
<sequence>MDWVIHLFPSGSGLGQSVITTVWIGIAVVCFFNLRFGFPLTGLVVPGYLVPLLIVSPTSAAVILIEAIIVYWLMRLSAQILMEKLGYAEMFGRDRFFAIILISILVRVCMDSLLWPVIANELRLWDITFDYASELHSLGLVIIALAANVMWNHGFKYGLKVTATQLLCTYIAVRYVLMPFTNFSIANLAIMYETVASSIVAAPKAYIILVLTAFIASRANLRYGWEFNGILLPALLALQLLEPTKLLTSFVESAIILLIAGSLLRFTRLKQLGLEGAGLLFFFFNVGFVYKLLLNYLLVYFYPSVKVTDAFAFGYMLSTLLALKIYQKSALGLIIRATFQTSILGGALAIMIGFLMMFVPSLFTTAKIASSTAHAQPLSVSTEISEYKSLLYTANQTPSSVAQYQHNLNISQFKRAISALAANRNEPSVLNATAIELAEIGFNLYQDQRHIYIQDHTNETPRGMFVLNKYPLASHVVTMPYPVTERSASDVAGILFTHLKSSALALGNAQTFSTNETGLPQSRYYGAFIEALAANEVLQLRELNRQSRKTLPKQYQTTRCHGWIYHQIPSSINQTQLTNLLACGEIEFGLVSPSSLPYPAYKEQMLEIFVDTDSYINLLAKVALTQTDQERFPIAQYDIPVSQAVANYTPHISAKGSGHFVPLSHKDAALWEFEILRPLYQLAERFEPKALDENLLGRLAYINRVSHIVGYQLSLIHSNNTHYFMLSPRAEPRFYQLGQGIYFIRLGQASHLNIQVPRPLFESHTLKFSAELFDATRAKSLLIAGAHPYAATQANVLKPINVNSLFNVIHQSLLRYDSERVSMHLQLRSHSTPSDIRPTALAFAHTFASDKHQPLIQQLRAGLTKLGVDYELVSGQKATRGLEIGSSAQSGYDVFSAHSELATLWLASDYKQHFAVSNDALLQRFGAISVSSQPLNLDLSEPKSLLWHPLGEEQYNRLKTITHSYAQTHNLAQLSTLCNTLSSCTLNVARLAPSGTIALVLKHKSAITAIYLPNRNMLINQENFTDSLLGGERVLY</sequence>
<protein>
    <recommendedName>
        <fullName evidence="4">Capsule biosynthesis CapC</fullName>
    </recommendedName>
</protein>
<keyword evidence="1" id="KW-0472">Membrane</keyword>
<feature type="transmembrane region" description="Helical" evidence="1">
    <location>
        <begin position="338"/>
        <end position="363"/>
    </location>
</feature>
<feature type="transmembrane region" description="Helical" evidence="1">
    <location>
        <begin position="196"/>
        <end position="216"/>
    </location>
</feature>
<dbReference type="RefSeq" id="WP_070984009.1">
    <property type="nucleotide sequence ID" value="NZ_MKJU01000022.1"/>
</dbReference>
<accession>A0A1S1MYC7</accession>
<feature type="transmembrane region" description="Helical" evidence="1">
    <location>
        <begin position="167"/>
        <end position="190"/>
    </location>
</feature>
<feature type="transmembrane region" description="Helical" evidence="1">
    <location>
        <begin position="247"/>
        <end position="266"/>
    </location>
</feature>
<keyword evidence="1" id="KW-0812">Transmembrane</keyword>
<keyword evidence="3" id="KW-1185">Reference proteome</keyword>
<name>A0A1S1MYC7_9GAMM</name>
<keyword evidence="1" id="KW-1133">Transmembrane helix</keyword>
<dbReference type="Proteomes" id="UP000179786">
    <property type="component" value="Unassembled WGS sequence"/>
</dbReference>
<evidence type="ECO:0008006" key="4">
    <source>
        <dbReference type="Google" id="ProtNLM"/>
    </source>
</evidence>
<dbReference type="InterPro" id="IPR008338">
    <property type="entry name" value="Capsule_biosynth_CapC"/>
</dbReference>
<dbReference type="AlphaFoldDB" id="A0A1S1MYC7"/>